<proteinExistence type="inferred from homology"/>
<evidence type="ECO:0000256" key="1">
    <source>
        <dbReference type="ARBA" id="ARBA00004651"/>
    </source>
</evidence>
<protein>
    <submittedName>
        <fullName evidence="8">Chromate transporter</fullName>
    </submittedName>
</protein>
<dbReference type="GO" id="GO:0015109">
    <property type="term" value="F:chromate transmembrane transporter activity"/>
    <property type="evidence" value="ECO:0007669"/>
    <property type="project" value="InterPro"/>
</dbReference>
<evidence type="ECO:0000313" key="9">
    <source>
        <dbReference type="Proteomes" id="UP000199427"/>
    </source>
</evidence>
<dbReference type="RefSeq" id="WP_091773839.1">
    <property type="nucleotide sequence ID" value="NZ_FOES01000020.1"/>
</dbReference>
<comment type="similarity">
    <text evidence="2">Belongs to the chromate ion transporter (CHR) (TC 2.A.51) family.</text>
</comment>
<dbReference type="Pfam" id="PF02417">
    <property type="entry name" value="Chromate_transp"/>
    <property type="match status" value="1"/>
</dbReference>
<comment type="subcellular location">
    <subcellularLocation>
        <location evidence="1">Cell membrane</location>
        <topology evidence="1">Multi-pass membrane protein</topology>
    </subcellularLocation>
</comment>
<dbReference type="InterPro" id="IPR052518">
    <property type="entry name" value="CHR_Transporter"/>
</dbReference>
<evidence type="ECO:0000256" key="6">
    <source>
        <dbReference type="ARBA" id="ARBA00023136"/>
    </source>
</evidence>
<reference evidence="8 9" key="1">
    <citation type="submission" date="2016-10" db="EMBL/GenBank/DDBJ databases">
        <authorList>
            <person name="de Groot N.N."/>
        </authorList>
    </citation>
    <scope>NUCLEOTIDE SEQUENCE [LARGE SCALE GENOMIC DNA]</scope>
    <source>
        <strain evidence="8 9">DSM 21633</strain>
    </source>
</reference>
<dbReference type="InterPro" id="IPR003370">
    <property type="entry name" value="Chromate_transpt"/>
</dbReference>
<dbReference type="AlphaFoldDB" id="A0A1H9HN97"/>
<keyword evidence="6 7" id="KW-0472">Membrane</keyword>
<keyword evidence="9" id="KW-1185">Reference proteome</keyword>
<evidence type="ECO:0000256" key="7">
    <source>
        <dbReference type="SAM" id="Phobius"/>
    </source>
</evidence>
<dbReference type="OrthoDB" id="9027281at2"/>
<dbReference type="PANTHER" id="PTHR43663:SF1">
    <property type="entry name" value="CHROMATE TRANSPORTER"/>
    <property type="match status" value="1"/>
</dbReference>
<evidence type="ECO:0000256" key="3">
    <source>
        <dbReference type="ARBA" id="ARBA00022475"/>
    </source>
</evidence>
<sequence length="183" mass="19800">MDLTLQKNIFISFFRTGMLGFGGGPSTIPLVHKEVVETYKWMTDEEFGDVLAIGNTLPGPIMTKMAGYIGYRVGGVLGLINALAAAVFPTVLIMISLIGVLIAYRDSPIVQGMTQAIAPVVGVMLFVLAYSFIKKSKEALGWKIAILLGAISLVTYVWLNWHPAILIGALIIYSLVGKHKQTS</sequence>
<name>A0A1H9HN97_9BACI</name>
<evidence type="ECO:0000256" key="4">
    <source>
        <dbReference type="ARBA" id="ARBA00022692"/>
    </source>
</evidence>
<gene>
    <name evidence="8" type="ORF">SAMN05216362_12016</name>
</gene>
<keyword evidence="4 7" id="KW-0812">Transmembrane</keyword>
<feature type="transmembrane region" description="Helical" evidence="7">
    <location>
        <begin position="71"/>
        <end position="104"/>
    </location>
</feature>
<dbReference type="GO" id="GO:0005886">
    <property type="term" value="C:plasma membrane"/>
    <property type="evidence" value="ECO:0007669"/>
    <property type="project" value="UniProtKB-SubCell"/>
</dbReference>
<dbReference type="PANTHER" id="PTHR43663">
    <property type="entry name" value="CHROMATE TRANSPORT PROTEIN-RELATED"/>
    <property type="match status" value="1"/>
</dbReference>
<dbReference type="EMBL" id="FOES01000020">
    <property type="protein sequence ID" value="SEQ63795.1"/>
    <property type="molecule type" value="Genomic_DNA"/>
</dbReference>
<dbReference type="Proteomes" id="UP000199427">
    <property type="component" value="Unassembled WGS sequence"/>
</dbReference>
<feature type="transmembrane region" description="Helical" evidence="7">
    <location>
        <begin position="145"/>
        <end position="176"/>
    </location>
</feature>
<evidence type="ECO:0000256" key="2">
    <source>
        <dbReference type="ARBA" id="ARBA00005262"/>
    </source>
</evidence>
<feature type="transmembrane region" description="Helical" evidence="7">
    <location>
        <begin position="116"/>
        <end position="133"/>
    </location>
</feature>
<keyword evidence="3" id="KW-1003">Cell membrane</keyword>
<evidence type="ECO:0000256" key="5">
    <source>
        <dbReference type="ARBA" id="ARBA00022989"/>
    </source>
</evidence>
<evidence type="ECO:0000313" key="8">
    <source>
        <dbReference type="EMBL" id="SEQ63795.1"/>
    </source>
</evidence>
<keyword evidence="5 7" id="KW-1133">Transmembrane helix</keyword>
<accession>A0A1H9HN97</accession>
<dbReference type="STRING" id="571933.SAMN05216362_12016"/>
<organism evidence="8 9">
    <name type="scientific">Piscibacillus halophilus</name>
    <dbReference type="NCBI Taxonomy" id="571933"/>
    <lineage>
        <taxon>Bacteria</taxon>
        <taxon>Bacillati</taxon>
        <taxon>Bacillota</taxon>
        <taxon>Bacilli</taxon>
        <taxon>Bacillales</taxon>
        <taxon>Bacillaceae</taxon>
        <taxon>Piscibacillus</taxon>
    </lineage>
</organism>